<proteinExistence type="predicted"/>
<dbReference type="Proteomes" id="UP001500220">
    <property type="component" value="Unassembled WGS sequence"/>
</dbReference>
<dbReference type="Proteomes" id="UP000597989">
    <property type="component" value="Unassembled WGS sequence"/>
</dbReference>
<feature type="transmembrane region" description="Helical" evidence="2">
    <location>
        <begin position="378"/>
        <end position="399"/>
    </location>
</feature>
<evidence type="ECO:0000313" key="5">
    <source>
        <dbReference type="Proteomes" id="UP000597989"/>
    </source>
</evidence>
<name>A0A917JQL2_9PSEU</name>
<feature type="transmembrane region" description="Helical" evidence="2">
    <location>
        <begin position="172"/>
        <end position="189"/>
    </location>
</feature>
<feature type="transmembrane region" description="Helical" evidence="2">
    <location>
        <begin position="302"/>
        <end position="322"/>
    </location>
</feature>
<reference evidence="3" key="4">
    <citation type="submission" date="2023-12" db="EMBL/GenBank/DDBJ databases">
        <authorList>
            <person name="Sun Q."/>
            <person name="Inoue M."/>
        </authorList>
    </citation>
    <scope>NUCLEOTIDE SEQUENCE</scope>
    <source>
        <strain evidence="3">JCM 10664</strain>
    </source>
</reference>
<dbReference type="AlphaFoldDB" id="A0A917JQL2"/>
<dbReference type="EMBL" id="BAAAHC010000011">
    <property type="protein sequence ID" value="GAA0526921.1"/>
    <property type="molecule type" value="Genomic_DNA"/>
</dbReference>
<dbReference type="SUPFAM" id="SSF53474">
    <property type="entry name" value="alpha/beta-Hydrolases"/>
    <property type="match status" value="1"/>
</dbReference>
<evidence type="ECO:0000313" key="6">
    <source>
        <dbReference type="Proteomes" id="UP001500220"/>
    </source>
</evidence>
<feature type="region of interest" description="Disordered" evidence="1">
    <location>
        <begin position="770"/>
        <end position="869"/>
    </location>
</feature>
<keyword evidence="6" id="KW-1185">Reference proteome</keyword>
<dbReference type="RefSeq" id="WP_188986322.1">
    <property type="nucleotide sequence ID" value="NZ_BAAAHC010000011.1"/>
</dbReference>
<comment type="caution">
    <text evidence="4">The sequence shown here is derived from an EMBL/GenBank/DDBJ whole genome shotgun (WGS) entry which is preliminary data.</text>
</comment>
<feature type="transmembrane region" description="Helical" evidence="2">
    <location>
        <begin position="419"/>
        <end position="442"/>
    </location>
</feature>
<feature type="transmembrane region" description="Helical" evidence="2">
    <location>
        <begin position="259"/>
        <end position="281"/>
    </location>
</feature>
<dbReference type="Gene3D" id="3.40.50.1820">
    <property type="entry name" value="alpha/beta hydrolase"/>
    <property type="match status" value="1"/>
</dbReference>
<sequence>MQVPGPDTRVVELRVHGILGTTGDELTDAVASVDVAGDGVGRIVRPADRLRRPVPGPMLSAGDRSVPRIVEGYVWGNMTSGGPAKATWALLFPFALANMAHWMLPPASMSNPVSRALSAVLRGLLRLAALLLTMLFVAQLTVVSLDLVAAQCLQPGTPCMDFVPEALRGLDLVRATIALLPIALVVLLMHRLSTVSWQVSAPKTDEPRHSARAPMLPGANVVSDPDTPALRALHVTAALSTAAILVLGGPFAVSLDPRWLVAAGLLAIALAGTVALDDPAGMRLDGRERMLRTMLGRAPRRVLMTAASVLLASVALLPGPLAGPLPGSGSTIDAITGAMVITCVAVAVLLVPAALLARPGWKSCPRPLRPWAGGWMSAPVLMLACMLGSGFGAGLALSVREALNTPVELRLPTAYDDVTVFWGATAVLMVIAAAVAVPWVLVRRWRDERHDNDDIPDEVALLHAGRKQDQHAAANAWKWADLQRRYAHYVLLVIAGVLTVSTAITLVARVAGMPAWTGAPWLVGVGVAALATLAVGLLRMVHLAATRRDNARYLGVLCDLALFWPREAHPVVPPCYALKVIPELADRAAEHLTDPNTRVVLVGHSQGSLLAAVATARLLESLPEADRERVGLVTAGSQLQWAYPRAFPGVVPHAALRDLAGALGGRWRSLCRGTDPLGGAVSTWNRQVYGGMLIGVGFRADGTEGPLPAATRGPTGALVLGSDHWLPDPQRGPFSCRRWVPGVLAHTDYSGDPEWDRAVAMAAGLETPVRGAGLPSTAHRVPSAPPTPHLHAQGGDGGSLTESIEELAQQPAEPEPEPARAKPAERERSAPRQQGAKPRSEPSVLPEITEPRGRTAPWERAMALRASEH</sequence>
<dbReference type="InterPro" id="IPR029058">
    <property type="entry name" value="AB_hydrolase_fold"/>
</dbReference>
<feature type="compositionally biased region" description="Basic and acidic residues" evidence="1">
    <location>
        <begin position="817"/>
        <end position="830"/>
    </location>
</feature>
<evidence type="ECO:0000313" key="3">
    <source>
        <dbReference type="EMBL" id="GAA0526921.1"/>
    </source>
</evidence>
<reference evidence="4" key="3">
    <citation type="submission" date="2020-09" db="EMBL/GenBank/DDBJ databases">
        <authorList>
            <person name="Sun Q."/>
            <person name="Zhou Y."/>
        </authorList>
    </citation>
    <scope>NUCLEOTIDE SEQUENCE</scope>
    <source>
        <strain evidence="4">CGMCC 4.7206</strain>
    </source>
</reference>
<organism evidence="4 5">
    <name type="scientific">Saccharopolyspora thermophila</name>
    <dbReference type="NCBI Taxonomy" id="89367"/>
    <lineage>
        <taxon>Bacteria</taxon>
        <taxon>Bacillati</taxon>
        <taxon>Actinomycetota</taxon>
        <taxon>Actinomycetes</taxon>
        <taxon>Pseudonocardiales</taxon>
        <taxon>Pseudonocardiaceae</taxon>
        <taxon>Saccharopolyspora</taxon>
    </lineage>
</organism>
<evidence type="ECO:0000256" key="1">
    <source>
        <dbReference type="SAM" id="MobiDB-lite"/>
    </source>
</evidence>
<gene>
    <name evidence="3" type="ORF">GCM10009545_31620</name>
    <name evidence="4" type="ORF">GCM10011581_12570</name>
</gene>
<dbReference type="EMBL" id="BMMT01000003">
    <property type="protein sequence ID" value="GGI76969.1"/>
    <property type="molecule type" value="Genomic_DNA"/>
</dbReference>
<keyword evidence="2" id="KW-1133">Transmembrane helix</keyword>
<feature type="transmembrane region" description="Helical" evidence="2">
    <location>
        <begin position="334"/>
        <end position="357"/>
    </location>
</feature>
<accession>A0A917JQL2</accession>
<evidence type="ECO:0000313" key="4">
    <source>
        <dbReference type="EMBL" id="GGI76969.1"/>
    </source>
</evidence>
<feature type="transmembrane region" description="Helical" evidence="2">
    <location>
        <begin position="232"/>
        <end position="253"/>
    </location>
</feature>
<keyword evidence="2" id="KW-0812">Transmembrane</keyword>
<reference evidence="4 5" key="1">
    <citation type="journal article" date="2014" name="Int. J. Syst. Evol. Microbiol.">
        <title>Complete genome sequence of Corynebacterium casei LMG S-19264T (=DSM 44701T), isolated from a smear-ripened cheese.</title>
        <authorList>
            <consortium name="US DOE Joint Genome Institute (JGI-PGF)"/>
            <person name="Walter F."/>
            <person name="Albersmeier A."/>
            <person name="Kalinowski J."/>
            <person name="Ruckert C."/>
        </authorList>
    </citation>
    <scope>NUCLEOTIDE SEQUENCE [LARGE SCALE GENOMIC DNA]</scope>
    <source>
        <strain evidence="4 5">CGMCC 4.7206</strain>
    </source>
</reference>
<feature type="transmembrane region" description="Helical" evidence="2">
    <location>
        <begin position="124"/>
        <end position="145"/>
    </location>
</feature>
<evidence type="ECO:0000256" key="2">
    <source>
        <dbReference type="SAM" id="Phobius"/>
    </source>
</evidence>
<feature type="transmembrane region" description="Helical" evidence="2">
    <location>
        <begin position="519"/>
        <end position="538"/>
    </location>
</feature>
<feature type="transmembrane region" description="Helical" evidence="2">
    <location>
        <begin position="486"/>
        <end position="507"/>
    </location>
</feature>
<reference evidence="3 6" key="2">
    <citation type="journal article" date="2019" name="Int. J. Syst. Evol. Microbiol.">
        <title>The Global Catalogue of Microorganisms (GCM) 10K type strain sequencing project: providing services to taxonomists for standard genome sequencing and annotation.</title>
        <authorList>
            <consortium name="The Broad Institute Genomics Platform"/>
            <consortium name="The Broad Institute Genome Sequencing Center for Infectious Disease"/>
            <person name="Wu L."/>
            <person name="Ma J."/>
        </authorList>
    </citation>
    <scope>NUCLEOTIDE SEQUENCE [LARGE SCALE GENOMIC DNA]</scope>
    <source>
        <strain evidence="3 6">JCM 10664</strain>
    </source>
</reference>
<protein>
    <submittedName>
        <fullName evidence="4">Membrane protein</fullName>
    </submittedName>
</protein>
<keyword evidence="2" id="KW-0472">Membrane</keyword>